<protein>
    <submittedName>
        <fullName evidence="1">Uncharacterized protein</fullName>
    </submittedName>
</protein>
<comment type="caution">
    <text evidence="1">The sequence shown here is derived from an EMBL/GenBank/DDBJ whole genome shotgun (WGS) entry which is preliminary data.</text>
</comment>
<accession>A0A316F279</accession>
<dbReference type="Proteomes" id="UP000245754">
    <property type="component" value="Unassembled WGS sequence"/>
</dbReference>
<reference evidence="1 2" key="1">
    <citation type="submission" date="2018-05" db="EMBL/GenBank/DDBJ databases">
        <title>Genomic Encyclopedia of Type Strains, Phase IV (KMG-V): Genome sequencing to study the core and pangenomes of soil and plant-associated prokaryotes.</title>
        <authorList>
            <person name="Whitman W."/>
        </authorList>
    </citation>
    <scope>NUCLEOTIDE SEQUENCE [LARGE SCALE GENOMIC DNA]</scope>
    <source>
        <strain evidence="1 2">SLV-132</strain>
    </source>
</reference>
<sequence length="159" mass="16814">MGTITIMTISAAADMRTELLSRMRHRGLGLWTALWLVLCLLLAQQAGVVHRVVHGGLLNAPILAAAVHGQGDSTVRAPTASADATPDTHFHPLALKLGAHSCVLFDGATVADTHVGTVALPALRFGKPVKPAALAWRWPDLPARHPFHSRAPPAPLAFV</sequence>
<evidence type="ECO:0000313" key="2">
    <source>
        <dbReference type="Proteomes" id="UP000245754"/>
    </source>
</evidence>
<proteinExistence type="predicted"/>
<name>A0A316F279_9BURK</name>
<dbReference type="EMBL" id="QGGT01000001">
    <property type="protein sequence ID" value="PWK38791.1"/>
    <property type="molecule type" value="Genomic_DNA"/>
</dbReference>
<organism evidence="1 2">
    <name type="scientific">Cupriavidus plantarum</name>
    <dbReference type="NCBI Taxonomy" id="942865"/>
    <lineage>
        <taxon>Bacteria</taxon>
        <taxon>Pseudomonadati</taxon>
        <taxon>Pseudomonadota</taxon>
        <taxon>Betaproteobacteria</taxon>
        <taxon>Burkholderiales</taxon>
        <taxon>Burkholderiaceae</taxon>
        <taxon>Cupriavidus</taxon>
    </lineage>
</organism>
<evidence type="ECO:0000313" key="1">
    <source>
        <dbReference type="EMBL" id="PWK38791.1"/>
    </source>
</evidence>
<dbReference type="AlphaFoldDB" id="A0A316F279"/>
<keyword evidence="2" id="KW-1185">Reference proteome</keyword>
<gene>
    <name evidence="1" type="ORF">C7419_1012693</name>
</gene>